<feature type="domain" description="Translation initiation factor IF2/IF5" evidence="10">
    <location>
        <begin position="21"/>
        <end position="128"/>
    </location>
</feature>
<keyword evidence="12" id="KW-1185">Reference proteome</keyword>
<sequence length="134" mass="15550">MDYEKLLQRARKNLPATAVEERRFELPKFESFIEGAKTIIKNFIEVAKNLGRDPAHLLKFLQAETGTFGEIEDQRLVLKGPKKVEVLNEKLDLYIKEFVLCKECKKPDTEIRKVEHIDQVKCKACGAKYTVRKL</sequence>
<dbReference type="NCBIfam" id="TIGR00311">
    <property type="entry name" value="aIF-2beta"/>
    <property type="match status" value="1"/>
</dbReference>
<evidence type="ECO:0000256" key="5">
    <source>
        <dbReference type="ARBA" id="ARBA00022540"/>
    </source>
</evidence>
<dbReference type="GO" id="GO:0003743">
    <property type="term" value="F:translation initiation factor activity"/>
    <property type="evidence" value="ECO:0007669"/>
    <property type="project" value="UniProtKB-UniRule"/>
</dbReference>
<dbReference type="Proteomes" id="UP000646946">
    <property type="component" value="Unassembled WGS sequence"/>
</dbReference>
<comment type="caution">
    <text evidence="11">The sequence shown here is derived from an EMBL/GenBank/DDBJ whole genome shotgun (WGS) entry which is preliminary data.</text>
</comment>
<dbReference type="PANTHER" id="PTHR23001:SF3">
    <property type="entry name" value="EUKARYOTIC TRANSLATION INITIATION FACTOR 2 SUBUNIT 2"/>
    <property type="match status" value="1"/>
</dbReference>
<dbReference type="PANTHER" id="PTHR23001">
    <property type="entry name" value="EUKARYOTIC TRANSLATION INITIATION FACTOR"/>
    <property type="match status" value="1"/>
</dbReference>
<dbReference type="NCBIfam" id="NF003067">
    <property type="entry name" value="PRK03988.1"/>
    <property type="match status" value="1"/>
</dbReference>
<evidence type="ECO:0000256" key="8">
    <source>
        <dbReference type="ARBA" id="ARBA00032408"/>
    </source>
</evidence>
<keyword evidence="6 9" id="KW-0648">Protein biosynthesis</keyword>
<organism evidence="11 12">
    <name type="scientific">Candidatus Naiadarchaeum limnaeum</name>
    <dbReference type="NCBI Taxonomy" id="2756139"/>
    <lineage>
        <taxon>Archaea</taxon>
        <taxon>Candidatus Undinarchaeota</taxon>
        <taxon>Candidatus Undinarchaeia</taxon>
        <taxon>Candidatus Naiadarchaeales</taxon>
        <taxon>Candidatus Naiadarchaeaceae</taxon>
        <taxon>Candidatus Naiadarchaeum</taxon>
    </lineage>
</organism>
<evidence type="ECO:0000313" key="12">
    <source>
        <dbReference type="Proteomes" id="UP000646946"/>
    </source>
</evidence>
<dbReference type="InterPro" id="IPR004458">
    <property type="entry name" value="TIF2_bsu_arc"/>
</dbReference>
<name>A0A832XGE3_9ARCH</name>
<dbReference type="SMART" id="SM00653">
    <property type="entry name" value="eIF2B_5"/>
    <property type="match status" value="1"/>
</dbReference>
<dbReference type="HAMAP" id="MF_00232">
    <property type="entry name" value="eIF_2_beta"/>
    <property type="match status" value="1"/>
</dbReference>
<dbReference type="AlphaFoldDB" id="A0A832XGE3"/>
<evidence type="ECO:0000256" key="4">
    <source>
        <dbReference type="ARBA" id="ARBA00022314"/>
    </source>
</evidence>
<dbReference type="SUPFAM" id="SSF75689">
    <property type="entry name" value="Zinc-binding domain of translation initiation factor 2 beta"/>
    <property type="match status" value="1"/>
</dbReference>
<dbReference type="Gene3D" id="3.30.30.170">
    <property type="match status" value="1"/>
</dbReference>
<evidence type="ECO:0000259" key="10">
    <source>
        <dbReference type="SMART" id="SM00653"/>
    </source>
</evidence>
<dbReference type="InterPro" id="IPR016190">
    <property type="entry name" value="Transl_init_fac_IF2/IF5_Zn-bd"/>
</dbReference>
<comment type="function">
    <text evidence="1 9">eIF-2 functions in the early steps of protein synthesis by forming a ternary complex with GTP and initiator tRNA.</text>
</comment>
<dbReference type="InterPro" id="IPR002735">
    <property type="entry name" value="Transl_init_fac_IF2/IF5_dom"/>
</dbReference>
<comment type="subunit">
    <text evidence="3 9">Heterotrimer composed of an alpha, a beta and a gamma chain.</text>
</comment>
<protein>
    <recommendedName>
        <fullName evidence="4 9">Translation initiation factor 2 subunit beta</fullName>
    </recommendedName>
    <alternativeName>
        <fullName evidence="7 9">aIF2-beta</fullName>
    </alternativeName>
    <alternativeName>
        <fullName evidence="8 9">eIF-2-beta</fullName>
    </alternativeName>
</protein>
<gene>
    <name evidence="9" type="primary">eif2b</name>
    <name evidence="11" type="ORF">H1016_00910</name>
</gene>
<evidence type="ECO:0000256" key="7">
    <source>
        <dbReference type="ARBA" id="ARBA00031466"/>
    </source>
</evidence>
<dbReference type="InterPro" id="IPR045196">
    <property type="entry name" value="IF2/IF5"/>
</dbReference>
<dbReference type="EMBL" id="DVAB01000008">
    <property type="protein sequence ID" value="HIK00084.1"/>
    <property type="molecule type" value="Genomic_DNA"/>
</dbReference>
<dbReference type="Pfam" id="PF01873">
    <property type="entry name" value="eIF-5_eIF-2B"/>
    <property type="match status" value="1"/>
</dbReference>
<reference evidence="11 12" key="1">
    <citation type="journal article" name="Nat. Commun.">
        <title>Undinarchaeota illuminate DPANN phylogeny and the impact of gene transfer on archaeal evolution.</title>
        <authorList>
            <person name="Dombrowski N."/>
            <person name="Williams T.A."/>
            <person name="Sun J."/>
            <person name="Woodcroft B.J."/>
            <person name="Lee J.H."/>
            <person name="Minh B.Q."/>
            <person name="Rinke C."/>
            <person name="Spang A."/>
        </authorList>
    </citation>
    <scope>NUCLEOTIDE SEQUENCE [LARGE SCALE GENOMIC DNA]</scope>
    <source>
        <strain evidence="11">MAG_bin1129</strain>
    </source>
</reference>
<evidence type="ECO:0000313" key="11">
    <source>
        <dbReference type="EMBL" id="HIK00084.1"/>
    </source>
</evidence>
<evidence type="ECO:0000256" key="2">
    <source>
        <dbReference type="ARBA" id="ARBA00010397"/>
    </source>
</evidence>
<comment type="similarity">
    <text evidence="2 9">Belongs to the eIF-2-beta/eIF-5 family.</text>
</comment>
<accession>A0A832XGE3</accession>
<dbReference type="InterPro" id="IPR016189">
    <property type="entry name" value="Transl_init_fac_IF2/IF5_N"/>
</dbReference>
<dbReference type="SUPFAM" id="SSF100966">
    <property type="entry name" value="Translation initiation factor 2 beta, aIF2beta, N-terminal domain"/>
    <property type="match status" value="1"/>
</dbReference>
<evidence type="ECO:0000256" key="6">
    <source>
        <dbReference type="ARBA" id="ARBA00022917"/>
    </source>
</evidence>
<keyword evidence="5 9" id="KW-0396">Initiation factor</keyword>
<evidence type="ECO:0000256" key="3">
    <source>
        <dbReference type="ARBA" id="ARBA00011243"/>
    </source>
</evidence>
<evidence type="ECO:0000256" key="1">
    <source>
        <dbReference type="ARBA" id="ARBA00003323"/>
    </source>
</evidence>
<proteinExistence type="inferred from homology"/>
<evidence type="ECO:0000256" key="9">
    <source>
        <dbReference type="HAMAP-Rule" id="MF_00232"/>
    </source>
</evidence>